<evidence type="ECO:0000313" key="15">
    <source>
        <dbReference type="Proteomes" id="UP000217265"/>
    </source>
</evidence>
<evidence type="ECO:0000256" key="13">
    <source>
        <dbReference type="HAMAP-Rule" id="MF_00034"/>
    </source>
</evidence>
<feature type="active site" evidence="13">
    <location>
        <position position="119"/>
    </location>
</feature>
<keyword evidence="8 13" id="KW-0460">Magnesium</keyword>
<dbReference type="InterPro" id="IPR020563">
    <property type="entry name" value="X-over_junc_endoDNase_Mg_BS"/>
</dbReference>
<evidence type="ECO:0000256" key="4">
    <source>
        <dbReference type="ARBA" id="ARBA00022723"/>
    </source>
</evidence>
<dbReference type="OrthoDB" id="9805499at2"/>
<comment type="subcellular location">
    <subcellularLocation>
        <location evidence="13">Cytoplasm</location>
    </subcellularLocation>
</comment>
<dbReference type="CDD" id="cd16962">
    <property type="entry name" value="RuvC"/>
    <property type="match status" value="1"/>
</dbReference>
<dbReference type="FunFam" id="3.30.420.10:FF:000002">
    <property type="entry name" value="Crossover junction endodeoxyribonuclease RuvC"/>
    <property type="match status" value="1"/>
</dbReference>
<dbReference type="AlphaFoldDB" id="A0A290QDD1"/>
<dbReference type="PANTHER" id="PTHR30194">
    <property type="entry name" value="CROSSOVER JUNCTION ENDODEOXYRIBONUCLEASE RUVC"/>
    <property type="match status" value="1"/>
</dbReference>
<dbReference type="HAMAP" id="MF_00034">
    <property type="entry name" value="RuvC"/>
    <property type="match status" value="1"/>
</dbReference>
<dbReference type="GO" id="GO:0008821">
    <property type="term" value="F:crossover junction DNA endonuclease activity"/>
    <property type="evidence" value="ECO:0007669"/>
    <property type="project" value="UniProtKB-UniRule"/>
</dbReference>
<evidence type="ECO:0000256" key="2">
    <source>
        <dbReference type="ARBA" id="ARBA00022490"/>
    </source>
</evidence>
<evidence type="ECO:0000256" key="6">
    <source>
        <dbReference type="ARBA" id="ARBA00022763"/>
    </source>
</evidence>
<comment type="similarity">
    <text evidence="1 13">Belongs to the RuvC family.</text>
</comment>
<keyword evidence="15" id="KW-1185">Reference proteome</keyword>
<comment type="cofactor">
    <cofactor evidence="13">
        <name>Mg(2+)</name>
        <dbReference type="ChEBI" id="CHEBI:18420"/>
    </cofactor>
    <text evidence="13">Binds 2 Mg(2+) ion per subunit.</text>
</comment>
<dbReference type="InterPro" id="IPR002176">
    <property type="entry name" value="X-over_junc_endoDNase_RuvC"/>
</dbReference>
<keyword evidence="6 13" id="KW-0227">DNA damage</keyword>
<dbReference type="GO" id="GO:0006310">
    <property type="term" value="P:DNA recombination"/>
    <property type="evidence" value="ECO:0007669"/>
    <property type="project" value="UniProtKB-UniRule"/>
</dbReference>
<dbReference type="EMBL" id="CP023344">
    <property type="protein sequence ID" value="ATC65230.1"/>
    <property type="molecule type" value="Genomic_DNA"/>
</dbReference>
<evidence type="ECO:0000256" key="3">
    <source>
        <dbReference type="ARBA" id="ARBA00022722"/>
    </source>
</evidence>
<dbReference type="GO" id="GO:0048476">
    <property type="term" value="C:Holliday junction resolvase complex"/>
    <property type="evidence" value="ECO:0007669"/>
    <property type="project" value="UniProtKB-UniRule"/>
</dbReference>
<feature type="active site" evidence="13">
    <location>
        <position position="58"/>
    </location>
</feature>
<dbReference type="PRINTS" id="PR00696">
    <property type="entry name" value="RSOLVASERUVC"/>
</dbReference>
<sequence>MPRQNVRQLWAAKLSGKITAASTATLTATASLKHLTLKATASLSLTRAPFSGRVLGIDPSLRGTGLALIEFTPGRQPILLRCLTVKVPAREPMSVALAEIHRAVTAFVVGQDIRHVALEQTIFVQNFQTAQILGAARGAAIAAAALHEKPIFEYAPLRVKQAVVGAGRASKEQMARTVMSMLGHGRPLAFDEADAAGVALCHAFTWRE</sequence>
<dbReference type="RefSeq" id="WP_096056861.1">
    <property type="nucleotide sequence ID" value="NZ_CP023344.1"/>
</dbReference>
<feature type="binding site" evidence="13">
    <location>
        <position position="191"/>
    </location>
    <ligand>
        <name>Mg(2+)</name>
        <dbReference type="ChEBI" id="CHEBI:18420"/>
        <label>1</label>
    </ligand>
</feature>
<feature type="active site" evidence="13">
    <location>
        <position position="191"/>
    </location>
</feature>
<keyword evidence="5 13" id="KW-0255">Endonuclease</keyword>
<dbReference type="InterPro" id="IPR036397">
    <property type="entry name" value="RNaseH_sf"/>
</dbReference>
<keyword evidence="10 13" id="KW-0233">DNA recombination</keyword>
<keyword evidence="2 13" id="KW-0963">Cytoplasm</keyword>
<dbReference type="Proteomes" id="UP000217265">
    <property type="component" value="Chromosome"/>
</dbReference>
<dbReference type="Gene3D" id="3.30.420.10">
    <property type="entry name" value="Ribonuclease H-like superfamily/Ribonuclease H"/>
    <property type="match status" value="1"/>
</dbReference>
<dbReference type="EC" id="3.1.21.10" evidence="13"/>
<evidence type="ECO:0000256" key="9">
    <source>
        <dbReference type="ARBA" id="ARBA00023125"/>
    </source>
</evidence>
<evidence type="ECO:0000256" key="12">
    <source>
        <dbReference type="ARBA" id="ARBA00029354"/>
    </source>
</evidence>
<evidence type="ECO:0000256" key="1">
    <source>
        <dbReference type="ARBA" id="ARBA00009518"/>
    </source>
</evidence>
<dbReference type="PANTHER" id="PTHR30194:SF3">
    <property type="entry name" value="CROSSOVER JUNCTION ENDODEOXYRIBONUCLEASE RUVC"/>
    <property type="match status" value="1"/>
</dbReference>
<dbReference type="GO" id="GO:0003677">
    <property type="term" value="F:DNA binding"/>
    <property type="evidence" value="ECO:0007669"/>
    <property type="project" value="UniProtKB-KW"/>
</dbReference>
<dbReference type="GO" id="GO:0005737">
    <property type="term" value="C:cytoplasm"/>
    <property type="evidence" value="ECO:0007669"/>
    <property type="project" value="UniProtKB-SubCell"/>
</dbReference>
<keyword evidence="9 13" id="KW-0238">DNA-binding</keyword>
<proteinExistence type="inferred from homology"/>
<feature type="binding site" evidence="13">
    <location>
        <position position="58"/>
    </location>
    <ligand>
        <name>Mg(2+)</name>
        <dbReference type="ChEBI" id="CHEBI:18420"/>
        <label>1</label>
    </ligand>
</feature>
<dbReference type="Pfam" id="PF02075">
    <property type="entry name" value="RuvC"/>
    <property type="match status" value="1"/>
</dbReference>
<reference evidence="14 15" key="1">
    <citation type="submission" date="2017-09" db="EMBL/GenBank/DDBJ databases">
        <title>Complete genome sequence of Verrucomicrobial strain HZ-65, isolated from freshwater.</title>
        <authorList>
            <person name="Choi A."/>
        </authorList>
    </citation>
    <scope>NUCLEOTIDE SEQUENCE [LARGE SCALE GENOMIC DNA]</scope>
    <source>
        <strain evidence="14 15">HZ-65</strain>
    </source>
</reference>
<dbReference type="KEGG" id="vbh:CMV30_15415"/>
<evidence type="ECO:0000256" key="8">
    <source>
        <dbReference type="ARBA" id="ARBA00022842"/>
    </source>
</evidence>
<dbReference type="InterPro" id="IPR012337">
    <property type="entry name" value="RNaseH-like_sf"/>
</dbReference>
<dbReference type="GO" id="GO:0000287">
    <property type="term" value="F:magnesium ion binding"/>
    <property type="evidence" value="ECO:0007669"/>
    <property type="project" value="UniProtKB-UniRule"/>
</dbReference>
<keyword evidence="7 13" id="KW-0378">Hydrolase</keyword>
<feature type="binding site" evidence="13">
    <location>
        <position position="119"/>
    </location>
    <ligand>
        <name>Mg(2+)</name>
        <dbReference type="ChEBI" id="CHEBI:18420"/>
        <label>2</label>
    </ligand>
</feature>
<keyword evidence="11 13" id="KW-0234">DNA repair</keyword>
<protein>
    <recommendedName>
        <fullName evidence="13">Crossover junction endodeoxyribonuclease RuvC</fullName>
        <ecNumber evidence="13">3.1.21.10</ecNumber>
    </recommendedName>
    <alternativeName>
        <fullName evidence="13">Holliday junction nuclease RuvC</fullName>
    </alternativeName>
    <alternativeName>
        <fullName evidence="13">Holliday junction resolvase RuvC</fullName>
    </alternativeName>
</protein>
<dbReference type="GO" id="GO:0006281">
    <property type="term" value="P:DNA repair"/>
    <property type="evidence" value="ECO:0007669"/>
    <property type="project" value="UniProtKB-UniRule"/>
</dbReference>
<keyword evidence="3 13" id="KW-0540">Nuclease</keyword>
<name>A0A290QDD1_9BACT</name>
<evidence type="ECO:0000256" key="11">
    <source>
        <dbReference type="ARBA" id="ARBA00023204"/>
    </source>
</evidence>
<comment type="function">
    <text evidence="13">The RuvA-RuvB-RuvC complex processes Holliday junction (HJ) DNA during genetic recombination and DNA repair. Endonuclease that resolves HJ intermediates. Cleaves cruciform DNA by making single-stranded nicks across the HJ at symmetrical positions within the homologous arms, yielding a 5'-phosphate and a 3'-hydroxyl group; requires a central core of homology in the junction. The consensus cleavage sequence is 5'-(A/T)TT(C/G)-3'. Cleavage occurs on the 3'-side of the TT dinucleotide at the point of strand exchange. HJ branch migration catalyzed by RuvA-RuvB allows RuvC to scan DNA until it finds its consensus sequence, where it cleaves and resolves the cruciform DNA.</text>
</comment>
<evidence type="ECO:0000313" key="14">
    <source>
        <dbReference type="EMBL" id="ATC65230.1"/>
    </source>
</evidence>
<keyword evidence="4 13" id="KW-0479">Metal-binding</keyword>
<gene>
    <name evidence="13" type="primary">ruvC</name>
    <name evidence="14" type="ORF">CMV30_15415</name>
</gene>
<comment type="catalytic activity">
    <reaction evidence="12 13">
        <text>Endonucleolytic cleavage at a junction such as a reciprocal single-stranded crossover between two homologous DNA duplexes (Holliday junction).</text>
        <dbReference type="EC" id="3.1.21.10"/>
    </reaction>
</comment>
<organism evidence="14 15">
    <name type="scientific">Nibricoccus aquaticus</name>
    <dbReference type="NCBI Taxonomy" id="2576891"/>
    <lineage>
        <taxon>Bacteria</taxon>
        <taxon>Pseudomonadati</taxon>
        <taxon>Verrucomicrobiota</taxon>
        <taxon>Opitutia</taxon>
        <taxon>Opitutales</taxon>
        <taxon>Opitutaceae</taxon>
        <taxon>Nibricoccus</taxon>
    </lineage>
</organism>
<comment type="subunit">
    <text evidence="13">Homodimer which binds Holliday junction (HJ) DNA. The HJ becomes 2-fold symmetrical on binding to RuvC with unstacked arms; it has a different conformation from HJ DNA in complex with RuvA. In the full resolvosome a probable DNA-RuvA(4)-RuvB(12)-RuvC(2) complex forms which resolves the HJ.</text>
</comment>
<evidence type="ECO:0000256" key="10">
    <source>
        <dbReference type="ARBA" id="ARBA00023172"/>
    </source>
</evidence>
<evidence type="ECO:0000256" key="7">
    <source>
        <dbReference type="ARBA" id="ARBA00022801"/>
    </source>
</evidence>
<evidence type="ECO:0000256" key="5">
    <source>
        <dbReference type="ARBA" id="ARBA00022759"/>
    </source>
</evidence>
<accession>A0A290QDD1</accession>
<dbReference type="PROSITE" id="PS01321">
    <property type="entry name" value="RUVC"/>
    <property type="match status" value="1"/>
</dbReference>
<dbReference type="SUPFAM" id="SSF53098">
    <property type="entry name" value="Ribonuclease H-like"/>
    <property type="match status" value="1"/>
</dbReference>